<protein>
    <submittedName>
        <fullName evidence="1">Uncharacterized protein</fullName>
    </submittedName>
</protein>
<name>A0A504YD33_FASGI</name>
<dbReference type="AlphaFoldDB" id="A0A504YD33"/>
<sequence>MNGEISNQAGDLAGDAPEWESVNLYRPSRFKTKTSTEFESITTVEPMEDYPLPDAPLKMFCEEHEKTEASDCSITYGPVIEPPQYEHKKARFVSPTRVLKECSPEIPSPTKAEPEEFIDTELEEYENVSSTKSADAAEDLAMQVGSSVKILSSFVRAL</sequence>
<dbReference type="EMBL" id="SUNJ01015153">
    <property type="protein sequence ID" value="TPP55980.1"/>
    <property type="molecule type" value="Genomic_DNA"/>
</dbReference>
<organism evidence="1 2">
    <name type="scientific">Fasciola gigantica</name>
    <name type="common">Giant liver fluke</name>
    <dbReference type="NCBI Taxonomy" id="46835"/>
    <lineage>
        <taxon>Eukaryota</taxon>
        <taxon>Metazoa</taxon>
        <taxon>Spiralia</taxon>
        <taxon>Lophotrochozoa</taxon>
        <taxon>Platyhelminthes</taxon>
        <taxon>Trematoda</taxon>
        <taxon>Digenea</taxon>
        <taxon>Plagiorchiida</taxon>
        <taxon>Echinostomata</taxon>
        <taxon>Echinostomatoidea</taxon>
        <taxon>Fasciolidae</taxon>
        <taxon>Fasciola</taxon>
    </lineage>
</organism>
<comment type="caution">
    <text evidence="1">The sequence shown here is derived from an EMBL/GenBank/DDBJ whole genome shotgun (WGS) entry which is preliminary data.</text>
</comment>
<gene>
    <name evidence="1" type="ORF">FGIG_04256</name>
</gene>
<accession>A0A504YD33</accession>
<evidence type="ECO:0000313" key="1">
    <source>
        <dbReference type="EMBL" id="TPP55980.1"/>
    </source>
</evidence>
<dbReference type="Proteomes" id="UP000316759">
    <property type="component" value="Unassembled WGS sequence"/>
</dbReference>
<dbReference type="OrthoDB" id="6272426at2759"/>
<reference evidence="1 2" key="1">
    <citation type="submission" date="2019-04" db="EMBL/GenBank/DDBJ databases">
        <title>Annotation for the trematode Fasciola gigantica.</title>
        <authorList>
            <person name="Choi Y.-J."/>
        </authorList>
    </citation>
    <scope>NUCLEOTIDE SEQUENCE [LARGE SCALE GENOMIC DNA]</scope>
    <source>
        <strain evidence="1">Uganda_cow_1</strain>
    </source>
</reference>
<proteinExistence type="predicted"/>
<evidence type="ECO:0000313" key="2">
    <source>
        <dbReference type="Proteomes" id="UP000316759"/>
    </source>
</evidence>
<keyword evidence="2" id="KW-1185">Reference proteome</keyword>